<dbReference type="Gene3D" id="1.10.10.10">
    <property type="entry name" value="Winged helix-like DNA-binding domain superfamily/Winged helix DNA-binding domain"/>
    <property type="match status" value="1"/>
</dbReference>
<keyword evidence="3 10" id="KW-0653">Protein transport</keyword>
<evidence type="ECO:0000256" key="1">
    <source>
        <dbReference type="ARBA" id="ARBA00005443"/>
    </source>
</evidence>
<feature type="compositionally biased region" description="Pro residues" evidence="11">
    <location>
        <begin position="71"/>
        <end position="81"/>
    </location>
</feature>
<evidence type="ECO:0000256" key="6">
    <source>
        <dbReference type="ARBA" id="ARBA00023140"/>
    </source>
</evidence>
<evidence type="ECO:0000256" key="5">
    <source>
        <dbReference type="ARBA" id="ARBA00023136"/>
    </source>
</evidence>
<evidence type="ECO:0000256" key="9">
    <source>
        <dbReference type="ARBA" id="ARBA00046271"/>
    </source>
</evidence>
<feature type="compositionally biased region" description="Low complexity" evidence="11">
    <location>
        <begin position="359"/>
        <end position="370"/>
    </location>
</feature>
<evidence type="ECO:0000259" key="12">
    <source>
        <dbReference type="Pfam" id="PF04695"/>
    </source>
</evidence>
<dbReference type="EMBL" id="JAGTJQ010000007">
    <property type="protein sequence ID" value="KAH7027873.1"/>
    <property type="molecule type" value="Genomic_DNA"/>
</dbReference>
<feature type="compositionally biased region" description="Low complexity" evidence="11">
    <location>
        <begin position="268"/>
        <end position="321"/>
    </location>
</feature>
<dbReference type="RefSeq" id="XP_046010672.1">
    <property type="nucleotide sequence ID" value="XM_046151293.1"/>
</dbReference>
<comment type="function">
    <text evidence="10">Component of the PEX13-PEX14 docking complex, a translocon channel that specifically mediates the import of peroxisomal cargo proteins bound to PEX5 receptor. The PEX13-PEX14 docking complex forms a large import pore which can be opened to a diameter of about 9 nm. Mechanistically, PEX5 receptor along with cargo proteins associates with the PEX14 subunit of the PEX13-PEX14 docking complex in the cytosol, leading to the insertion of the receptor into the organelle membrane with the concomitant translocation of the cargo into the peroxisome matrix.</text>
</comment>
<accession>A0A9P8Y2U4</accession>
<name>A0A9P8Y2U4_9PEZI</name>
<keyword evidence="2 10" id="KW-0813">Transport</keyword>
<keyword evidence="5 10" id="KW-0472">Membrane</keyword>
<comment type="similarity">
    <text evidence="1 10">Belongs to the peroxin-14 family.</text>
</comment>
<dbReference type="PANTHER" id="PTHR23058:SF0">
    <property type="entry name" value="PEROXISOMAL MEMBRANE PROTEIN PEX14"/>
    <property type="match status" value="1"/>
</dbReference>
<feature type="domain" description="Peroxisome membrane anchor protein Pex14p N-terminal" evidence="12">
    <location>
        <begin position="4"/>
        <end position="48"/>
    </location>
</feature>
<evidence type="ECO:0000313" key="13">
    <source>
        <dbReference type="EMBL" id="KAH7027873.1"/>
    </source>
</evidence>
<feature type="compositionally biased region" description="Low complexity" evidence="11">
    <location>
        <begin position="61"/>
        <end position="70"/>
    </location>
</feature>
<evidence type="ECO:0000256" key="8">
    <source>
        <dbReference type="ARBA" id="ARBA00029691"/>
    </source>
</evidence>
<feature type="region of interest" description="Disordered" evidence="11">
    <location>
        <begin position="189"/>
        <end position="229"/>
    </location>
</feature>
<comment type="subcellular location">
    <subcellularLocation>
        <location evidence="9 10">Peroxisome membrane</location>
    </subcellularLocation>
</comment>
<organism evidence="13 14">
    <name type="scientific">Microdochium trichocladiopsis</name>
    <dbReference type="NCBI Taxonomy" id="1682393"/>
    <lineage>
        <taxon>Eukaryota</taxon>
        <taxon>Fungi</taxon>
        <taxon>Dikarya</taxon>
        <taxon>Ascomycota</taxon>
        <taxon>Pezizomycotina</taxon>
        <taxon>Sordariomycetes</taxon>
        <taxon>Xylariomycetidae</taxon>
        <taxon>Xylariales</taxon>
        <taxon>Microdochiaceae</taxon>
        <taxon>Microdochium</taxon>
    </lineage>
</organism>
<gene>
    <name evidence="13" type="ORF">B0I36DRAFT_271564</name>
</gene>
<dbReference type="InterPro" id="IPR025655">
    <property type="entry name" value="PEX14"/>
</dbReference>
<keyword evidence="6 10" id="KW-0576">Peroxisome</keyword>
<dbReference type="Proteomes" id="UP000756346">
    <property type="component" value="Unassembled WGS sequence"/>
</dbReference>
<protein>
    <recommendedName>
        <fullName evidence="7 10">Peroxisomal membrane protein PEX14</fullName>
    </recommendedName>
    <alternativeName>
        <fullName evidence="8 10">Peroxin-14</fullName>
    </alternativeName>
</protein>
<evidence type="ECO:0000256" key="2">
    <source>
        <dbReference type="ARBA" id="ARBA00022448"/>
    </source>
</evidence>
<evidence type="ECO:0000256" key="10">
    <source>
        <dbReference type="RuleBase" id="RU367032"/>
    </source>
</evidence>
<evidence type="ECO:0000256" key="4">
    <source>
        <dbReference type="ARBA" id="ARBA00023010"/>
    </source>
</evidence>
<evidence type="ECO:0000256" key="11">
    <source>
        <dbReference type="SAM" id="MobiDB-lite"/>
    </source>
</evidence>
<feature type="compositionally biased region" description="Basic and acidic residues" evidence="11">
    <location>
        <begin position="189"/>
        <end position="208"/>
    </location>
</feature>
<evidence type="ECO:0000313" key="14">
    <source>
        <dbReference type="Proteomes" id="UP000756346"/>
    </source>
</evidence>
<dbReference type="GO" id="GO:0016560">
    <property type="term" value="P:protein import into peroxisome matrix, docking"/>
    <property type="evidence" value="ECO:0007669"/>
    <property type="project" value="UniProtKB-UniRule"/>
</dbReference>
<dbReference type="GeneID" id="70180839"/>
<dbReference type="GO" id="GO:0005778">
    <property type="term" value="C:peroxisomal membrane"/>
    <property type="evidence" value="ECO:0007669"/>
    <property type="project" value="UniProtKB-SubCell"/>
</dbReference>
<keyword evidence="14" id="KW-1185">Reference proteome</keyword>
<dbReference type="GO" id="GO:0005102">
    <property type="term" value="F:signaling receptor binding"/>
    <property type="evidence" value="ECO:0007669"/>
    <property type="project" value="TreeGrafter"/>
</dbReference>
<dbReference type="InterPro" id="IPR036388">
    <property type="entry name" value="WH-like_DNA-bd_sf"/>
</dbReference>
<reference evidence="13" key="1">
    <citation type="journal article" date="2021" name="Nat. Commun.">
        <title>Genetic determinants of endophytism in the Arabidopsis root mycobiome.</title>
        <authorList>
            <person name="Mesny F."/>
            <person name="Miyauchi S."/>
            <person name="Thiergart T."/>
            <person name="Pickel B."/>
            <person name="Atanasova L."/>
            <person name="Karlsson M."/>
            <person name="Huettel B."/>
            <person name="Barry K.W."/>
            <person name="Haridas S."/>
            <person name="Chen C."/>
            <person name="Bauer D."/>
            <person name="Andreopoulos W."/>
            <person name="Pangilinan J."/>
            <person name="LaButti K."/>
            <person name="Riley R."/>
            <person name="Lipzen A."/>
            <person name="Clum A."/>
            <person name="Drula E."/>
            <person name="Henrissat B."/>
            <person name="Kohler A."/>
            <person name="Grigoriev I.V."/>
            <person name="Martin F.M."/>
            <person name="Hacquard S."/>
        </authorList>
    </citation>
    <scope>NUCLEOTIDE SEQUENCE</scope>
    <source>
        <strain evidence="13">MPI-CAGE-CH-0230</strain>
    </source>
</reference>
<dbReference type="AlphaFoldDB" id="A0A9P8Y2U4"/>
<dbReference type="InterPro" id="IPR006785">
    <property type="entry name" value="Pex14_N"/>
</dbReference>
<dbReference type="PANTHER" id="PTHR23058">
    <property type="entry name" value="PEROXISOMAL MEMBRANE PROTEIN PEX14"/>
    <property type="match status" value="1"/>
</dbReference>
<feature type="region of interest" description="Disordered" evidence="11">
    <location>
        <begin position="268"/>
        <end position="370"/>
    </location>
</feature>
<feature type="region of interest" description="Disordered" evidence="11">
    <location>
        <begin position="42"/>
        <end position="94"/>
    </location>
</feature>
<dbReference type="Pfam" id="PF04695">
    <property type="entry name" value="Pex14_N"/>
    <property type="match status" value="1"/>
</dbReference>
<dbReference type="OrthoDB" id="5549158at2759"/>
<keyword evidence="4" id="KW-0811">Translocation</keyword>
<sequence length="370" mass="39400">MAIREDIVASAITFLQDPNVVGSSVENKISFLRSKNLTQDEIDASFARSGQSVGAPPMPSPQAVGPAQPAYYPPPQYPPQQPYGAWPQAPPPEPPRRDWRDLFIMATVVGGVSYGLYAITKRYIYPLVAPPTPEKLEQDKATVDEQFEKAFATIEQLSKDTEALKASEQERTEKLDKVLEDLESFIKDTRSASRRQEDETDRLREEMKSLQGLIPKSMTAQKEHSDRRLREISDEVKSLKSLISQRMSAPAPAAAAPATLPYGASTATATANGTSSTLRPSTANNNTNNNASTPATPTPAKENGETSTATTPAATTAAPASKADYISSLGGRSSPFGSGMPGGKASIPAWQLAASKGPSSSDQTAAGSSS</sequence>
<dbReference type="GO" id="GO:1990429">
    <property type="term" value="C:peroxisomal importomer complex"/>
    <property type="evidence" value="ECO:0007669"/>
    <property type="project" value="TreeGrafter"/>
</dbReference>
<proteinExistence type="inferred from homology"/>
<comment type="caution">
    <text evidence="13">The sequence shown here is derived from an EMBL/GenBank/DDBJ whole genome shotgun (WGS) entry which is preliminary data.</text>
</comment>
<evidence type="ECO:0000256" key="7">
    <source>
        <dbReference type="ARBA" id="ARBA00029502"/>
    </source>
</evidence>
<evidence type="ECO:0000256" key="3">
    <source>
        <dbReference type="ARBA" id="ARBA00022927"/>
    </source>
</evidence>